<dbReference type="PANTHER" id="PTHR38462">
    <property type="entry name" value="EXONUCLEASE-LIKE PROTEIN"/>
    <property type="match status" value="1"/>
</dbReference>
<dbReference type="KEGG" id="mew:MSWAN_0884"/>
<proteinExistence type="predicted"/>
<dbReference type="EMBL" id="CP002772">
    <property type="protein sequence ID" value="AEG17909.1"/>
    <property type="molecule type" value="Genomic_DNA"/>
</dbReference>
<reference evidence="2 3" key="1">
    <citation type="journal article" date="2014" name="Int. J. Syst. Evol. Microbiol.">
        <title>Methanobacterium paludis sp. nov. and a novel strain of Methanobacterium lacus isolated from northern peatlands.</title>
        <authorList>
            <person name="Cadillo-Quiroz H."/>
            <person name="Brauer S.L."/>
            <person name="Goodson N."/>
            <person name="Yavitt J.B."/>
            <person name="Zinder S.H."/>
        </authorList>
    </citation>
    <scope>NUCLEOTIDE SEQUENCE [LARGE SCALE GENOMIC DNA]</scope>
    <source>
        <strain evidence="3">DSM 25820 / JCM 18151 / SWAN1</strain>
    </source>
</reference>
<dbReference type="InterPro" id="IPR012337">
    <property type="entry name" value="RNaseH-like_sf"/>
</dbReference>
<dbReference type="PANTHER" id="PTHR38462:SF1">
    <property type="entry name" value="YPRB RIBONUCLEASE H-LIKE DOMAIN-CONTAINING PROTEIN"/>
    <property type="match status" value="1"/>
</dbReference>
<dbReference type="Proteomes" id="UP000009231">
    <property type="component" value="Chromosome"/>
</dbReference>
<dbReference type="InterPro" id="IPR038720">
    <property type="entry name" value="YprB_RNase_H-like_dom"/>
</dbReference>
<dbReference type="eggNOG" id="arCOG03130">
    <property type="taxonomic scope" value="Archaea"/>
</dbReference>
<dbReference type="GeneID" id="10668386"/>
<protein>
    <recommendedName>
        <fullName evidence="1">YprB ribonuclease H-like domain-containing protein</fullName>
    </recommendedName>
</protein>
<dbReference type="OrthoDB" id="211024at2157"/>
<dbReference type="InterPro" id="IPR036397">
    <property type="entry name" value="RNaseH_sf"/>
</dbReference>
<dbReference type="RefSeq" id="WP_013825411.1">
    <property type="nucleotide sequence ID" value="NC_015574.1"/>
</dbReference>
<dbReference type="SUPFAM" id="SSF53098">
    <property type="entry name" value="Ribonuclease H-like"/>
    <property type="match status" value="1"/>
</dbReference>
<dbReference type="GO" id="GO:0003676">
    <property type="term" value="F:nucleic acid binding"/>
    <property type="evidence" value="ECO:0007669"/>
    <property type="project" value="InterPro"/>
</dbReference>
<dbReference type="AlphaFoldDB" id="F6D243"/>
<organism evidence="2 3">
    <name type="scientific">Methanobacterium paludis (strain DSM 25820 / JCM 18151 / SWAN1)</name>
    <dbReference type="NCBI Taxonomy" id="868131"/>
    <lineage>
        <taxon>Archaea</taxon>
        <taxon>Methanobacteriati</taxon>
        <taxon>Methanobacteriota</taxon>
        <taxon>Methanomada group</taxon>
        <taxon>Methanobacteria</taxon>
        <taxon>Methanobacteriales</taxon>
        <taxon>Methanobacteriaceae</taxon>
        <taxon>Methanobacterium</taxon>
    </lineage>
</organism>
<evidence type="ECO:0000313" key="3">
    <source>
        <dbReference type="Proteomes" id="UP000009231"/>
    </source>
</evidence>
<dbReference type="HOGENOM" id="CLU_759948_0_0_2"/>
<feature type="domain" description="YprB ribonuclease H-like" evidence="1">
    <location>
        <begin position="146"/>
        <end position="311"/>
    </location>
</feature>
<accession>F6D243</accession>
<dbReference type="Gene3D" id="3.30.420.10">
    <property type="entry name" value="Ribonuclease H-like superfamily/Ribonuclease H"/>
    <property type="match status" value="1"/>
</dbReference>
<sequence>MSFYDDEDAGKLKEKLLKKHEGVSVEDFFKGEEFETKYGPCYKITDHTKLKLNTINKTKAKKELLTDLKLLKGIGESKEKNLRKNGYDTIQDLTEHPRFCDEASQFLEIIDGCDSSKISEWICRWYPKSHPLMLCSSGFREIENFLFMDIETLGLKDVPLILIGVAEITGEDVEVNQYLLRDLHEENAVLEAFLAHLNDESVYVTFNGQTFDVPYIKDRLIYYGIKQNIRKPHLDLMHFSRRAWGDELPNCRLQTLEKHLFGMEREGDVPSSQVPDFYKTYMKTGNIGPLVPIIEHNREDVVTLAKLLSRLNDEVES</sequence>
<evidence type="ECO:0000259" key="1">
    <source>
        <dbReference type="Pfam" id="PF13482"/>
    </source>
</evidence>
<keyword evidence="3" id="KW-1185">Reference proteome</keyword>
<evidence type="ECO:0000313" key="2">
    <source>
        <dbReference type="EMBL" id="AEG17909.1"/>
    </source>
</evidence>
<name>F6D243_METPW</name>
<gene>
    <name evidence="2" type="ordered locus">MSWAN_0884</name>
</gene>
<dbReference type="Pfam" id="PF13482">
    <property type="entry name" value="RNase_H_2"/>
    <property type="match status" value="1"/>
</dbReference>